<evidence type="ECO:0000256" key="1">
    <source>
        <dbReference type="SAM" id="MobiDB-lite"/>
    </source>
</evidence>
<comment type="caution">
    <text evidence="3">The sequence shown here is derived from an EMBL/GenBank/DDBJ whole genome shotgun (WGS) entry which is preliminary data.</text>
</comment>
<feature type="compositionally biased region" description="Low complexity" evidence="1">
    <location>
        <begin position="124"/>
        <end position="151"/>
    </location>
</feature>
<dbReference type="AlphaFoldDB" id="A0A9W7XRZ5"/>
<gene>
    <name evidence="3" type="ORF">LPJ64_000437</name>
</gene>
<keyword evidence="2" id="KW-0732">Signal</keyword>
<keyword evidence="4" id="KW-1185">Reference proteome</keyword>
<evidence type="ECO:0000313" key="3">
    <source>
        <dbReference type="EMBL" id="KAJ1648281.1"/>
    </source>
</evidence>
<feature type="chain" id="PRO_5040744991" evidence="2">
    <location>
        <begin position="23"/>
        <end position="214"/>
    </location>
</feature>
<proteinExistence type="predicted"/>
<name>A0A9W7XRZ5_9FUNG</name>
<evidence type="ECO:0000256" key="2">
    <source>
        <dbReference type="SAM" id="SignalP"/>
    </source>
</evidence>
<feature type="region of interest" description="Disordered" evidence="1">
    <location>
        <begin position="103"/>
        <end position="151"/>
    </location>
</feature>
<organism evidence="3 4">
    <name type="scientific">Coemansia asiatica</name>
    <dbReference type="NCBI Taxonomy" id="1052880"/>
    <lineage>
        <taxon>Eukaryota</taxon>
        <taxon>Fungi</taxon>
        <taxon>Fungi incertae sedis</taxon>
        <taxon>Zoopagomycota</taxon>
        <taxon>Kickxellomycotina</taxon>
        <taxon>Kickxellomycetes</taxon>
        <taxon>Kickxellales</taxon>
        <taxon>Kickxellaceae</taxon>
        <taxon>Coemansia</taxon>
    </lineage>
</organism>
<feature type="signal peptide" evidence="2">
    <location>
        <begin position="1"/>
        <end position="22"/>
    </location>
</feature>
<sequence>MSKFSFMSLVFAIAFALVDVNALPVADGISDQGFDNDALFKRGMMDGSGCFQGLHFDAGNLFPSSQFIGPNFKHTTVFPDLTLTACKSVPNMCGCHQCGPTAQPAPQPKTAPQPQPQPQPYVPPQGQGCAQNAQSQSQAQQGAQQEAQQEIQSQPVSQPCEQCRNPGCVNAGPVSLNFSNDQSKSCSTSNCKDITVYVNCKEAETKSEADTSKT</sequence>
<reference evidence="3" key="1">
    <citation type="submission" date="2022-07" db="EMBL/GenBank/DDBJ databases">
        <title>Phylogenomic reconstructions and comparative analyses of Kickxellomycotina fungi.</title>
        <authorList>
            <person name="Reynolds N.K."/>
            <person name="Stajich J.E."/>
            <person name="Barry K."/>
            <person name="Grigoriev I.V."/>
            <person name="Crous P."/>
            <person name="Smith M.E."/>
        </authorList>
    </citation>
    <scope>NUCLEOTIDE SEQUENCE</scope>
    <source>
        <strain evidence="3">NBRC 105413</strain>
    </source>
</reference>
<evidence type="ECO:0000313" key="4">
    <source>
        <dbReference type="Proteomes" id="UP001145021"/>
    </source>
</evidence>
<protein>
    <submittedName>
        <fullName evidence="3">Uncharacterized protein</fullName>
    </submittedName>
</protein>
<feature type="compositionally biased region" description="Pro residues" evidence="1">
    <location>
        <begin position="103"/>
        <end position="123"/>
    </location>
</feature>
<accession>A0A9W7XRZ5</accession>
<dbReference type="EMBL" id="JANBOH010000008">
    <property type="protein sequence ID" value="KAJ1648281.1"/>
    <property type="molecule type" value="Genomic_DNA"/>
</dbReference>
<dbReference type="Proteomes" id="UP001145021">
    <property type="component" value="Unassembled WGS sequence"/>
</dbReference>